<comment type="similarity">
    <text evidence="1">Belongs to the formin-like family. Class-II subfamily.</text>
</comment>
<gene>
    <name evidence="5" type="ORF">NE237_020284</name>
</gene>
<organism evidence="5 6">
    <name type="scientific">Protea cynaroides</name>
    <dbReference type="NCBI Taxonomy" id="273540"/>
    <lineage>
        <taxon>Eukaryota</taxon>
        <taxon>Viridiplantae</taxon>
        <taxon>Streptophyta</taxon>
        <taxon>Embryophyta</taxon>
        <taxon>Tracheophyta</taxon>
        <taxon>Spermatophyta</taxon>
        <taxon>Magnoliopsida</taxon>
        <taxon>Proteales</taxon>
        <taxon>Proteaceae</taxon>
        <taxon>Protea</taxon>
    </lineage>
</organism>
<dbReference type="Pfam" id="PF02181">
    <property type="entry name" value="FH2"/>
    <property type="match status" value="1"/>
</dbReference>
<feature type="domain" description="FH2" evidence="4">
    <location>
        <begin position="414"/>
        <end position="755"/>
    </location>
</feature>
<name>A0A9Q0H6Y4_9MAGN</name>
<protein>
    <recommendedName>
        <fullName evidence="2">Formin-like protein</fullName>
    </recommendedName>
</protein>
<evidence type="ECO:0000256" key="1">
    <source>
        <dbReference type="ARBA" id="ARBA00006468"/>
    </source>
</evidence>
<dbReference type="InterPro" id="IPR051144">
    <property type="entry name" value="Formin_homology_domain"/>
</dbReference>
<dbReference type="PRINTS" id="PR01217">
    <property type="entry name" value="PRICHEXTENSN"/>
</dbReference>
<dbReference type="InterPro" id="IPR015425">
    <property type="entry name" value="FH2_Formin"/>
</dbReference>
<reference evidence="5" key="1">
    <citation type="journal article" date="2023" name="Plant J.">
        <title>The genome of the king protea, Protea cynaroides.</title>
        <authorList>
            <person name="Chang J."/>
            <person name="Duong T.A."/>
            <person name="Schoeman C."/>
            <person name="Ma X."/>
            <person name="Roodt D."/>
            <person name="Barker N."/>
            <person name="Li Z."/>
            <person name="Van de Peer Y."/>
            <person name="Mizrachi E."/>
        </authorList>
    </citation>
    <scope>NUCLEOTIDE SEQUENCE</scope>
    <source>
        <tissue evidence="5">Young leaves</tissue>
    </source>
</reference>
<feature type="region of interest" description="Disordered" evidence="3">
    <location>
        <begin position="287"/>
        <end position="421"/>
    </location>
</feature>
<accession>A0A9Q0H6Y4</accession>
<dbReference type="SUPFAM" id="SSF101447">
    <property type="entry name" value="Formin homology 2 domain (FH2 domain)"/>
    <property type="match status" value="1"/>
</dbReference>
<dbReference type="PANTHER" id="PTHR45733:SF10">
    <property type="entry name" value="FORMIN-LIKE PROTEIN 15A-RELATED"/>
    <property type="match status" value="1"/>
</dbReference>
<dbReference type="PANTHER" id="PTHR45733">
    <property type="entry name" value="FORMIN-J"/>
    <property type="match status" value="1"/>
</dbReference>
<dbReference type="AlphaFoldDB" id="A0A9Q0H6Y4"/>
<dbReference type="PROSITE" id="PS51444">
    <property type="entry name" value="FH2"/>
    <property type="match status" value="1"/>
</dbReference>
<feature type="region of interest" description="Disordered" evidence="3">
    <location>
        <begin position="68"/>
        <end position="94"/>
    </location>
</feature>
<dbReference type="Gene3D" id="1.20.58.2220">
    <property type="entry name" value="Formin, FH2 domain"/>
    <property type="match status" value="1"/>
</dbReference>
<evidence type="ECO:0000256" key="2">
    <source>
        <dbReference type="RuleBase" id="RU361260"/>
    </source>
</evidence>
<dbReference type="EMBL" id="JAMYWD010000009">
    <property type="protein sequence ID" value="KAJ4960374.1"/>
    <property type="molecule type" value="Genomic_DNA"/>
</dbReference>
<evidence type="ECO:0000313" key="5">
    <source>
        <dbReference type="EMBL" id="KAJ4960374.1"/>
    </source>
</evidence>
<dbReference type="Proteomes" id="UP001141806">
    <property type="component" value="Unassembled WGS sequence"/>
</dbReference>
<keyword evidence="6" id="KW-1185">Reference proteome</keyword>
<evidence type="ECO:0000259" key="4">
    <source>
        <dbReference type="PROSITE" id="PS51444"/>
    </source>
</evidence>
<dbReference type="OrthoDB" id="1668162at2759"/>
<feature type="region of interest" description="Disordered" evidence="3">
    <location>
        <begin position="112"/>
        <end position="145"/>
    </location>
</feature>
<feature type="compositionally biased region" description="Polar residues" evidence="3">
    <location>
        <begin position="80"/>
        <end position="89"/>
    </location>
</feature>
<sequence>MDLFEVDLVDVLWDSKDQFPKDSKAEVLFDSDAVGCNIHSEVATQDGDENEGDSTEEFYDVEEIFSNLDGQSGKGDPNVQEVSESTFYDASSKPERKEVIDLQMVKEIAMDERNQKQDSHVQTNENNNFDGENKELETDADESRKLEIISQTTDVVRELENKAVTSSTSSKQGRNEGIDLFAVNEMGEGKQKQVIQVDSDLPTTQGTNFDYENRKLEINADTHGRLGTKASLSDVFHEMRSKGLTSVVQNQKPVEVGSKVNSVNIDTQKKEDWQKFDTDICSPKSEKLITPTSKKQTFSGAKLSSSPIVDEENIKQQESEGFSTKPPQPKTVSQWMPPNRAPPPLPPPLHGTPPSPPLPPGGAPPLPPPPVCGPPPLPPPPPIWGAAPSPPPSGAPCAPGAPPPPRPPGGPPPPIRPDTTSGKLKALHWVKVPQVLQGSLWAELQRYEEPPTAPEFDVSEIESLFSITVSKPRGGRNPAGSKPHRVHLIDSKRTYNVEIMLTKVKMPLPDLMSAALALDDSILDVDQVENLIKSCPTKEEMELLKGYSDDKEKLGKCEQLFLELMKVPRMESKLRVFFFKIQFVSQTTDFRKHLNTVNLACNEVQNSVKLKEIMKMILYLGNTLNRGTTRGSAMGFKLDSLLKLKDTYASKSKMTLMHYLCKVWLLHHFHVMQSSWIILVQQIRFHTCSGSCDINPSIGSWKSEEKINKSWTNDNFRGKCFYRRVSFSYRLSLVAREIKREVKCKLIIKNRMIWN</sequence>
<feature type="compositionally biased region" description="Polar residues" evidence="3">
    <location>
        <begin position="290"/>
        <end position="307"/>
    </location>
</feature>
<dbReference type="SMART" id="SM00498">
    <property type="entry name" value="FH2"/>
    <property type="match status" value="1"/>
</dbReference>
<evidence type="ECO:0000313" key="6">
    <source>
        <dbReference type="Proteomes" id="UP001141806"/>
    </source>
</evidence>
<feature type="compositionally biased region" description="Polar residues" evidence="3">
    <location>
        <begin position="120"/>
        <end position="130"/>
    </location>
</feature>
<proteinExistence type="inferred from homology"/>
<evidence type="ECO:0000256" key="3">
    <source>
        <dbReference type="SAM" id="MobiDB-lite"/>
    </source>
</evidence>
<comment type="caution">
    <text evidence="5">The sequence shown here is derived from an EMBL/GenBank/DDBJ whole genome shotgun (WGS) entry which is preliminary data.</text>
</comment>
<dbReference type="InterPro" id="IPR042201">
    <property type="entry name" value="FH2_Formin_sf"/>
</dbReference>
<feature type="compositionally biased region" description="Basic and acidic residues" evidence="3">
    <location>
        <begin position="131"/>
        <end position="145"/>
    </location>
</feature>
<feature type="compositionally biased region" description="Pro residues" evidence="3">
    <location>
        <begin position="339"/>
        <end position="416"/>
    </location>
</feature>